<evidence type="ECO:0000313" key="3">
    <source>
        <dbReference type="Proteomes" id="UP000184267"/>
    </source>
</evidence>
<reference evidence="2 3" key="1">
    <citation type="submission" date="2016-10" db="EMBL/GenBank/DDBJ databases">
        <title>Genome sequence of the basidiomycete white-rot fungus Trametes pubescens.</title>
        <authorList>
            <person name="Makela M.R."/>
            <person name="Granchi Z."/>
            <person name="Peng M."/>
            <person name="De Vries R.P."/>
            <person name="Grigoriev I."/>
            <person name="Riley R."/>
            <person name="Hilden K."/>
        </authorList>
    </citation>
    <scope>NUCLEOTIDE SEQUENCE [LARGE SCALE GENOMIC DNA]</scope>
    <source>
        <strain evidence="2 3">FBCC735</strain>
    </source>
</reference>
<protein>
    <submittedName>
        <fullName evidence="2">Uncharacterized protein</fullName>
    </submittedName>
</protein>
<accession>A0A1M2VDX1</accession>
<evidence type="ECO:0000256" key="1">
    <source>
        <dbReference type="SAM" id="MobiDB-lite"/>
    </source>
</evidence>
<keyword evidence="3" id="KW-1185">Reference proteome</keyword>
<proteinExistence type="predicted"/>
<feature type="region of interest" description="Disordered" evidence="1">
    <location>
        <begin position="25"/>
        <end position="69"/>
    </location>
</feature>
<dbReference type="Proteomes" id="UP000184267">
    <property type="component" value="Unassembled WGS sequence"/>
</dbReference>
<gene>
    <name evidence="2" type="ORF">TRAPUB_3353</name>
</gene>
<dbReference type="EMBL" id="MNAD01001386">
    <property type="protein sequence ID" value="OJT05774.1"/>
    <property type="molecule type" value="Genomic_DNA"/>
</dbReference>
<dbReference type="AlphaFoldDB" id="A0A1M2VDX1"/>
<sequence>MAGIAPCMAQGVNIDRHALRWHLNDGMGGETAGKSEEPCKGKGQGGQLENGCPARGRAAREQQGAGPMG</sequence>
<organism evidence="2 3">
    <name type="scientific">Trametes pubescens</name>
    <name type="common">White-rot fungus</name>
    <dbReference type="NCBI Taxonomy" id="154538"/>
    <lineage>
        <taxon>Eukaryota</taxon>
        <taxon>Fungi</taxon>
        <taxon>Dikarya</taxon>
        <taxon>Basidiomycota</taxon>
        <taxon>Agaricomycotina</taxon>
        <taxon>Agaricomycetes</taxon>
        <taxon>Polyporales</taxon>
        <taxon>Polyporaceae</taxon>
        <taxon>Trametes</taxon>
    </lineage>
</organism>
<comment type="caution">
    <text evidence="2">The sequence shown here is derived from an EMBL/GenBank/DDBJ whole genome shotgun (WGS) entry which is preliminary data.</text>
</comment>
<name>A0A1M2VDX1_TRAPU</name>
<evidence type="ECO:0000313" key="2">
    <source>
        <dbReference type="EMBL" id="OJT05774.1"/>
    </source>
</evidence>